<dbReference type="OrthoDB" id="5351233at2759"/>
<dbReference type="Gene3D" id="1.25.40.990">
    <property type="match status" value="1"/>
</dbReference>
<sequence>MENLVETLQTQRDELLATHAATNNSQETEIIVLRLKALSEELELVAAAATSAPDPAALTSDFYASYLLIVLLSQNLNDARFLWKRISPEAKHNSEELQAVWGIGKALWDRNLAGAYAAMDREWSPSLQGLIEALRTSTRESTAELLSRAYSTISVNDAALALGFNRPEDACQYCVSLNWEVSAADQLILPKPLANVHRGPSTVVDLNQLDTLSKSVLHLEQNTVLKLP</sequence>
<keyword evidence="7" id="KW-0539">Nucleus</keyword>
<comment type="subcellular location">
    <subcellularLocation>
        <location evidence="2">Cytoplasm</location>
    </subcellularLocation>
    <subcellularLocation>
        <location evidence="1">Nucleus</location>
    </subcellularLocation>
</comment>
<dbReference type="Proteomes" id="UP000277300">
    <property type="component" value="Unassembled WGS sequence"/>
</dbReference>
<dbReference type="EMBL" id="MBDO02000146">
    <property type="protein sequence ID" value="RLN61718.1"/>
    <property type="molecule type" value="Genomic_DNA"/>
</dbReference>
<evidence type="ECO:0000313" key="12">
    <source>
        <dbReference type="Proteomes" id="UP000284657"/>
    </source>
</evidence>
<dbReference type="Proteomes" id="UP000284657">
    <property type="component" value="Unassembled WGS sequence"/>
</dbReference>
<evidence type="ECO:0000256" key="4">
    <source>
        <dbReference type="ARBA" id="ARBA00014875"/>
    </source>
</evidence>
<protein>
    <recommendedName>
        <fullName evidence="4">COP9 signalosome complex subunit 8</fullName>
    </recommendedName>
</protein>
<dbReference type="InterPro" id="IPR033205">
    <property type="entry name" value="COP9_CSN8"/>
</dbReference>
<dbReference type="GO" id="GO:0010387">
    <property type="term" value="P:COP9 signalosome assembly"/>
    <property type="evidence" value="ECO:0007669"/>
    <property type="project" value="InterPro"/>
</dbReference>
<dbReference type="GO" id="GO:0008180">
    <property type="term" value="C:COP9 signalosome"/>
    <property type="evidence" value="ECO:0007669"/>
    <property type="project" value="UniProtKB-KW"/>
</dbReference>
<evidence type="ECO:0000256" key="6">
    <source>
        <dbReference type="ARBA" id="ARBA00022790"/>
    </source>
</evidence>
<evidence type="ECO:0000313" key="10">
    <source>
        <dbReference type="EMBL" id="RLN61718.1"/>
    </source>
</evidence>
<dbReference type="AlphaFoldDB" id="A0A3F2RQ85"/>
<name>A0A3F2RQ85_9STRA</name>
<reference evidence="11 12" key="1">
    <citation type="submission" date="2018-07" db="EMBL/GenBank/DDBJ databases">
        <title>Genome sequencing of oomycete isolates from Chile give support for New Zealand origin for Phytophthora kernoviae and make available the first Nothophytophthora sp. genome.</title>
        <authorList>
            <person name="Studholme D.J."/>
            <person name="Sanfuentes E."/>
            <person name="Panda P."/>
            <person name="Hill R."/>
            <person name="Sambles C."/>
            <person name="Grant M."/>
            <person name="Williams N.M."/>
            <person name="Mcdougal R.L."/>
        </authorList>
    </citation>
    <scope>NUCLEOTIDE SEQUENCE [LARGE SCALE GENOMIC DNA]</scope>
    <source>
        <strain evidence="10">Chile6</strain>
        <strain evidence="9">Chile7</strain>
    </source>
</reference>
<comment type="caution">
    <text evidence="10">The sequence shown here is derived from an EMBL/GenBank/DDBJ whole genome shotgun (WGS) entry which is preliminary data.</text>
</comment>
<dbReference type="PANTHER" id="PTHR13339">
    <property type="entry name" value="COP9 SIGNALOSOME COMPLEX SUBUNIT 8"/>
    <property type="match status" value="1"/>
</dbReference>
<evidence type="ECO:0000256" key="2">
    <source>
        <dbReference type="ARBA" id="ARBA00004496"/>
    </source>
</evidence>
<dbReference type="PROSITE" id="PS50250">
    <property type="entry name" value="PCI"/>
    <property type="match status" value="1"/>
</dbReference>
<evidence type="ECO:0000313" key="9">
    <source>
        <dbReference type="EMBL" id="RLN47021.1"/>
    </source>
</evidence>
<dbReference type="GO" id="GO:0005737">
    <property type="term" value="C:cytoplasm"/>
    <property type="evidence" value="ECO:0007669"/>
    <property type="project" value="UniProtKB-SubCell"/>
</dbReference>
<evidence type="ECO:0000256" key="7">
    <source>
        <dbReference type="ARBA" id="ARBA00023242"/>
    </source>
</evidence>
<keyword evidence="5" id="KW-0963">Cytoplasm</keyword>
<organism evidence="10 11">
    <name type="scientific">Phytophthora kernoviae</name>
    <dbReference type="NCBI Taxonomy" id="325452"/>
    <lineage>
        <taxon>Eukaryota</taxon>
        <taxon>Sar</taxon>
        <taxon>Stramenopiles</taxon>
        <taxon>Oomycota</taxon>
        <taxon>Peronosporomycetes</taxon>
        <taxon>Peronosporales</taxon>
        <taxon>Peronosporaceae</taxon>
        <taxon>Phytophthora</taxon>
    </lineage>
</organism>
<dbReference type="PANTHER" id="PTHR13339:SF0">
    <property type="entry name" value="COP9 SIGNALOSOME COMPLEX SUBUNIT 8"/>
    <property type="match status" value="1"/>
</dbReference>
<evidence type="ECO:0000256" key="3">
    <source>
        <dbReference type="ARBA" id="ARBA00008252"/>
    </source>
</evidence>
<dbReference type="InterPro" id="IPR000717">
    <property type="entry name" value="PCI_dom"/>
</dbReference>
<evidence type="ECO:0000313" key="11">
    <source>
        <dbReference type="Proteomes" id="UP000277300"/>
    </source>
</evidence>
<proteinExistence type="inferred from homology"/>
<accession>A0A3F2RQ85</accession>
<gene>
    <name evidence="9" type="ORF">BBJ29_004140</name>
    <name evidence="10" type="ORF">BBP00_00005220</name>
</gene>
<dbReference type="GO" id="GO:0000338">
    <property type="term" value="P:protein deneddylation"/>
    <property type="evidence" value="ECO:0007669"/>
    <property type="project" value="InterPro"/>
</dbReference>
<feature type="domain" description="PCI" evidence="8">
    <location>
        <begin position="33"/>
        <end position="203"/>
    </location>
</feature>
<dbReference type="EMBL" id="MBAD02002513">
    <property type="protein sequence ID" value="RLN47021.1"/>
    <property type="molecule type" value="Genomic_DNA"/>
</dbReference>
<evidence type="ECO:0000256" key="1">
    <source>
        <dbReference type="ARBA" id="ARBA00004123"/>
    </source>
</evidence>
<comment type="similarity">
    <text evidence="3">Belongs to the CSN8 family.</text>
</comment>
<evidence type="ECO:0000256" key="5">
    <source>
        <dbReference type="ARBA" id="ARBA00022490"/>
    </source>
</evidence>
<keyword evidence="6" id="KW-0736">Signalosome</keyword>
<evidence type="ECO:0000259" key="8">
    <source>
        <dbReference type="PROSITE" id="PS50250"/>
    </source>
</evidence>
<dbReference type="Pfam" id="PF10075">
    <property type="entry name" value="CSN8_PSD8_EIF3K"/>
    <property type="match status" value="1"/>
</dbReference>
<dbReference type="InterPro" id="IPR033464">
    <property type="entry name" value="CSN8_PSD8_EIF3K"/>
</dbReference>